<dbReference type="RefSeq" id="WP_135634701.1">
    <property type="nucleotide sequence ID" value="NZ_RQFU01000012.1"/>
</dbReference>
<organism evidence="2 3">
    <name type="scientific">Leptospira yanagawae</name>
    <dbReference type="NCBI Taxonomy" id="293069"/>
    <lineage>
        <taxon>Bacteria</taxon>
        <taxon>Pseudomonadati</taxon>
        <taxon>Spirochaetota</taxon>
        <taxon>Spirochaetia</taxon>
        <taxon>Leptospirales</taxon>
        <taxon>Leptospiraceae</taxon>
        <taxon>Leptospira</taxon>
    </lineage>
</organism>
<name>A0ABY2M1V0_9LEPT</name>
<evidence type="ECO:0000313" key="3">
    <source>
        <dbReference type="Proteomes" id="UP000298200"/>
    </source>
</evidence>
<keyword evidence="3" id="KW-1185">Reference proteome</keyword>
<dbReference type="CDD" id="cd00085">
    <property type="entry name" value="HNHc"/>
    <property type="match status" value="1"/>
</dbReference>
<accession>A0ABY2M1V0</accession>
<reference evidence="3" key="1">
    <citation type="journal article" date="2019" name="PLoS Negl. Trop. Dis.">
        <title>Revisiting the worldwide diversity of Leptospira species in the environment.</title>
        <authorList>
            <person name="Vincent A.T."/>
            <person name="Schiettekatte O."/>
            <person name="Bourhy P."/>
            <person name="Veyrier F.J."/>
            <person name="Picardeau M."/>
        </authorList>
    </citation>
    <scope>NUCLEOTIDE SEQUENCE [LARGE SCALE GENOMIC DNA]</scope>
    <source>
        <strain evidence="3">201800272</strain>
    </source>
</reference>
<feature type="compositionally biased region" description="Polar residues" evidence="1">
    <location>
        <begin position="85"/>
        <end position="96"/>
    </location>
</feature>
<keyword evidence="2" id="KW-0540">Nuclease</keyword>
<dbReference type="InterPro" id="IPR003615">
    <property type="entry name" value="HNH_nuc"/>
</dbReference>
<keyword evidence="2" id="KW-0378">Hydrolase</keyword>
<dbReference type="Proteomes" id="UP000298200">
    <property type="component" value="Unassembled WGS sequence"/>
</dbReference>
<comment type="caution">
    <text evidence="2">The sequence shown here is derived from an EMBL/GenBank/DDBJ whole genome shotgun (WGS) entry which is preliminary data.</text>
</comment>
<dbReference type="EMBL" id="RQFU01000012">
    <property type="protein sequence ID" value="TGL21711.1"/>
    <property type="molecule type" value="Genomic_DNA"/>
</dbReference>
<evidence type="ECO:0000256" key="1">
    <source>
        <dbReference type="SAM" id="MobiDB-lite"/>
    </source>
</evidence>
<dbReference type="GO" id="GO:0004519">
    <property type="term" value="F:endonuclease activity"/>
    <property type="evidence" value="ECO:0007669"/>
    <property type="project" value="UniProtKB-KW"/>
</dbReference>
<sequence length="96" mass="11054">MSWTEDEIQEVWEKGEKVAGTDSNLFRKDACSAWMNRKEYGNRKSVEGWEIDHINPKGSDELSNLRPLQWQNNNDKSDGKLKCNVLSNGNQNVVKN</sequence>
<proteinExistence type="predicted"/>
<keyword evidence="2" id="KW-0255">Endonuclease</keyword>
<gene>
    <name evidence="2" type="ORF">EHQ46_07600</name>
</gene>
<feature type="region of interest" description="Disordered" evidence="1">
    <location>
        <begin position="56"/>
        <end position="96"/>
    </location>
</feature>
<protein>
    <submittedName>
        <fullName evidence="2">HNH endonuclease</fullName>
    </submittedName>
</protein>
<evidence type="ECO:0000313" key="2">
    <source>
        <dbReference type="EMBL" id="TGL21711.1"/>
    </source>
</evidence>